<dbReference type="InterPro" id="IPR004089">
    <property type="entry name" value="MCPsignal_dom"/>
</dbReference>
<dbReference type="GO" id="GO:0020037">
    <property type="term" value="F:heme binding"/>
    <property type="evidence" value="ECO:0007669"/>
    <property type="project" value="InterPro"/>
</dbReference>
<comment type="similarity">
    <text evidence="2">Belongs to the methyl-accepting chemotaxis (MCP) protein family.</text>
</comment>
<dbReference type="EMBL" id="CP045488">
    <property type="protein sequence ID" value="QFU82442.1"/>
    <property type="molecule type" value="Genomic_DNA"/>
</dbReference>
<feature type="compositionally biased region" description="Polar residues" evidence="5">
    <location>
        <begin position="512"/>
        <end position="527"/>
    </location>
</feature>
<keyword evidence="1 3" id="KW-0807">Transducer</keyword>
<dbReference type="Pfam" id="PF11563">
    <property type="entry name" value="Protoglobin"/>
    <property type="match status" value="1"/>
</dbReference>
<dbReference type="InterPro" id="IPR012292">
    <property type="entry name" value="Globin/Proto"/>
</dbReference>
<dbReference type="PROSITE" id="PS50111">
    <property type="entry name" value="CHEMOTAXIS_TRANSDUC_2"/>
    <property type="match status" value="1"/>
</dbReference>
<dbReference type="SMART" id="SM00283">
    <property type="entry name" value="MA"/>
    <property type="match status" value="1"/>
</dbReference>
<feature type="region of interest" description="Disordered" evidence="5">
    <location>
        <begin position="504"/>
        <end position="546"/>
    </location>
</feature>
<dbReference type="Proteomes" id="UP000326170">
    <property type="component" value="Chromosome"/>
</dbReference>
<feature type="domain" description="Methyl-accepting transducer" evidence="6">
    <location>
        <begin position="257"/>
        <end position="494"/>
    </location>
</feature>
<dbReference type="OrthoDB" id="8523at2157"/>
<dbReference type="Gene3D" id="1.10.490.10">
    <property type="entry name" value="Globins"/>
    <property type="match status" value="1"/>
</dbReference>
<dbReference type="SUPFAM" id="SSF46458">
    <property type="entry name" value="Globin-like"/>
    <property type="match status" value="1"/>
</dbReference>
<dbReference type="PANTHER" id="PTHR32089:SF112">
    <property type="entry name" value="LYSOZYME-LIKE PROTEIN-RELATED"/>
    <property type="match status" value="1"/>
</dbReference>
<dbReference type="InterPro" id="IPR039379">
    <property type="entry name" value="Protoglobin_sensor_dom"/>
</dbReference>
<dbReference type="GO" id="GO:0007165">
    <property type="term" value="P:signal transduction"/>
    <property type="evidence" value="ECO:0007669"/>
    <property type="project" value="UniProtKB-KW"/>
</dbReference>
<dbReference type="GO" id="GO:0016020">
    <property type="term" value="C:membrane"/>
    <property type="evidence" value="ECO:0007669"/>
    <property type="project" value="InterPro"/>
</dbReference>
<dbReference type="InterPro" id="IPR009050">
    <property type="entry name" value="Globin-like_sf"/>
</dbReference>
<feature type="coiled-coil region" evidence="4">
    <location>
        <begin position="335"/>
        <end position="372"/>
    </location>
</feature>
<evidence type="ECO:0000313" key="8">
    <source>
        <dbReference type="Proteomes" id="UP000326170"/>
    </source>
</evidence>
<reference evidence="7 8" key="1">
    <citation type="journal article" date="2007" name="Int. J. Syst. Evol. Microbiol.">
        <title>Natronorubrum sulfidifaciens sp. nov., an extremely haloalkaliphilic archaeon isolated from Aiding salt lake in Xin-Jiang, China.</title>
        <authorList>
            <person name="Cui H.L."/>
            <person name="Tohty D."/>
            <person name="Liu H.C."/>
            <person name="Liu S.J."/>
            <person name="Oren A."/>
            <person name="Zhou P.J."/>
        </authorList>
    </citation>
    <scope>NUCLEOTIDE SEQUENCE [LARGE SCALE GENOMIC DNA]</scope>
    <source>
        <strain evidence="7 8">7-3</strain>
    </source>
</reference>
<dbReference type="RefSeq" id="WP_152940465.1">
    <property type="nucleotide sequence ID" value="NZ_CP045488.1"/>
</dbReference>
<dbReference type="Pfam" id="PF00015">
    <property type="entry name" value="MCPsignal"/>
    <property type="match status" value="1"/>
</dbReference>
<protein>
    <submittedName>
        <fullName evidence="7">Chemotaxis protein</fullName>
    </submittedName>
</protein>
<dbReference type="GO" id="GO:0019825">
    <property type="term" value="F:oxygen binding"/>
    <property type="evidence" value="ECO:0007669"/>
    <property type="project" value="InterPro"/>
</dbReference>
<dbReference type="SUPFAM" id="SSF58104">
    <property type="entry name" value="Methyl-accepting chemotaxis protein (MCP) signaling domain"/>
    <property type="match status" value="1"/>
</dbReference>
<evidence type="ECO:0000256" key="2">
    <source>
        <dbReference type="ARBA" id="ARBA00029447"/>
    </source>
</evidence>
<dbReference type="CDD" id="cd01068">
    <property type="entry name" value="globin_sensor"/>
    <property type="match status" value="1"/>
</dbReference>
<keyword evidence="8" id="KW-1185">Reference proteome</keyword>
<evidence type="ECO:0000256" key="5">
    <source>
        <dbReference type="SAM" id="MobiDB-lite"/>
    </source>
</evidence>
<proteinExistence type="inferred from homology"/>
<evidence type="ECO:0000256" key="4">
    <source>
        <dbReference type="SAM" id="Coils"/>
    </source>
</evidence>
<dbReference type="AlphaFoldDB" id="A0A5P9P2W0"/>
<dbReference type="KEGG" id="nas:GCU68_07865"/>
<dbReference type="InterPro" id="IPR044398">
    <property type="entry name" value="Globin-sensor_dom"/>
</dbReference>
<evidence type="ECO:0000256" key="3">
    <source>
        <dbReference type="PROSITE-ProRule" id="PRU00284"/>
    </source>
</evidence>
<dbReference type="GeneID" id="42300954"/>
<evidence type="ECO:0000256" key="1">
    <source>
        <dbReference type="ARBA" id="ARBA00023224"/>
    </source>
</evidence>
<organism evidence="7 8">
    <name type="scientific">Natronorubrum aibiense</name>
    <dbReference type="NCBI Taxonomy" id="348826"/>
    <lineage>
        <taxon>Archaea</taxon>
        <taxon>Methanobacteriati</taxon>
        <taxon>Methanobacteriota</taxon>
        <taxon>Stenosarchaea group</taxon>
        <taxon>Halobacteria</taxon>
        <taxon>Halobacteriales</taxon>
        <taxon>Natrialbaceae</taxon>
        <taxon>Natronorubrum</taxon>
    </lineage>
</organism>
<name>A0A5P9P2W0_9EURY</name>
<evidence type="ECO:0000313" key="7">
    <source>
        <dbReference type="EMBL" id="QFU82442.1"/>
    </source>
</evidence>
<sequence length="546" mass="60373">MDPEQTFGQGGLNHFLSVDELVDRIGLDNDEIAWRKEFVGFDEEDEQRLADLETLLRENQDEIADDFYDKILQYKQTRAVINRSPKDVPALKQTQRAYMVSLSTGDYDQSFFANRARVGKLHEILDMPLKHYVGQYGVYYTLLLDRLNERAQRQVVDAIEEWVEEQESEGGGIGGFVSALGFGGDDDDDGLEESFEATVRDAVDDGMMDVLSLLRIINLDMQIATDTYVDSYAKRLEDSIERRQRLAREVEEDVQGPIEELHNASEVIAGRAQTISSHTNAQARNTNQAATELGELSAAIEEVASVADDVRSESERAERLTADGVEAADDALDELEAIEDATEDVTKSADDLESRTEEIDAVLERLDDVAERTTVLAKNAKIEASRSEGANAGTMGVIANEVESFAEQTKRDLAAIEDAVEGVRRDAMKTVETTEETAERIDDGTDRVRETMDSLEEIHDAVDQTASKMEDIAAATDQQARNVETAATTVEDISQTANQVADATESVAAASEEQTASLQSVGETVSRLTEGDDEDEDDRPVYEQVQ</sequence>
<gene>
    <name evidence="7" type="ORF">GCU68_07865</name>
</gene>
<dbReference type="Gene3D" id="1.10.287.950">
    <property type="entry name" value="Methyl-accepting chemotaxis protein"/>
    <property type="match status" value="1"/>
</dbReference>
<dbReference type="PANTHER" id="PTHR32089">
    <property type="entry name" value="METHYL-ACCEPTING CHEMOTAXIS PROTEIN MCPB"/>
    <property type="match status" value="1"/>
</dbReference>
<keyword evidence="4" id="KW-0175">Coiled coil</keyword>
<evidence type="ECO:0000259" key="6">
    <source>
        <dbReference type="PROSITE" id="PS50111"/>
    </source>
</evidence>
<accession>A0A5P9P2W0</accession>